<feature type="compositionally biased region" description="Basic and acidic residues" evidence="1">
    <location>
        <begin position="393"/>
        <end position="411"/>
    </location>
</feature>
<feature type="region of interest" description="Disordered" evidence="1">
    <location>
        <begin position="383"/>
        <end position="412"/>
    </location>
</feature>
<reference evidence="3" key="2">
    <citation type="submission" date="2013-12" db="EMBL/GenBank/DDBJ databases">
        <title>Evolution of pathogenesis and genome organization in the Tremellales.</title>
        <authorList>
            <person name="Cuomo C."/>
            <person name="Litvintseva A."/>
            <person name="Heitman J."/>
            <person name="Chen Y."/>
            <person name="Sun S."/>
            <person name="Springer D."/>
            <person name="Dromer F."/>
            <person name="Young S."/>
            <person name="Zeng Q."/>
            <person name="Chapman S."/>
            <person name="Gujja S."/>
            <person name="Saif S."/>
            <person name="Birren B."/>
        </authorList>
    </citation>
    <scope>NUCLEOTIDE SEQUENCE [LARGE SCALE GENOMIC DNA]</scope>
    <source>
        <strain evidence="3">BCC8398</strain>
    </source>
</reference>
<name>A0A1B9H2Z0_9TREE</name>
<evidence type="ECO:0000313" key="2">
    <source>
        <dbReference type="EMBL" id="OCF37641.1"/>
    </source>
</evidence>
<sequence>MSDDAETDGKSRKVQITPPLPLPIHFTVLPSLYPNKPLSPVLYVLVNDIPIYLTLDPAQLPHMSLLPLFMTLSPTSPLQILASLRLAPEHYSLTMEGIAPYIDIWAPLSLAREVCAKLGVGRLFWDDEDPLRGLLGMEVDDAMSWDDGEGIGHNWLPPTSQLPRSAYSLSSLMSAPISGPAIIQDNRFITTPLDHHVRIEILDESANNNHSKIREGKWAEAWDDLLILTDAAWREYLTHPSTPPTSHLCPRSNLEKIERGRGSELLYSLLPQLSALLHSSQKPTYSFSLPDLHRLLRSTSISTWQPAKAPKPLDLTSPHRIIISMVSHLLQYRQSDTTTQYREQAERRMLDEMRYKARMSLSLAEHLGGVMMSGFLATHMVDRKTKSGGKSSKGKDKIKDKEKEREQKEDNATGMYIWIERVEALEKEDPTANEKSGLGQKDKQDWSSMIQSLEQQRGGSPPPALPSSRKDVPVPPFEQLPKLPSSRSDLSRDRDRVDRVHDLLTQRDRTHAKNGHQMADLPTPPQSPKVHTHHVAASGPSPTKHGRSSSHSHSRSRSRSSSSMRSRDFEYDSSSASDPSDRDYDPDYGSHYHHPQPKPRRSSSGSLGASHNGHRSWTGARPQPNPQPLDKITQFQLGDLSDTRVMLSENGNGWQGYRMLGWSILLGLLLGYFQLF</sequence>
<feature type="compositionally biased region" description="Basic and acidic residues" evidence="1">
    <location>
        <begin position="579"/>
        <end position="590"/>
    </location>
</feature>
<dbReference type="OrthoDB" id="2596449at2759"/>
<feature type="compositionally biased region" description="Basic residues" evidence="1">
    <location>
        <begin position="544"/>
        <end position="558"/>
    </location>
</feature>
<feature type="compositionally biased region" description="Basic and acidic residues" evidence="1">
    <location>
        <begin position="489"/>
        <end position="511"/>
    </location>
</feature>
<accession>A0A1B9H2Z0</accession>
<feature type="compositionally biased region" description="Polar residues" evidence="1">
    <location>
        <begin position="446"/>
        <end position="458"/>
    </location>
</feature>
<dbReference type="EMBL" id="KV700122">
    <property type="protein sequence ID" value="OCF37641.1"/>
    <property type="molecule type" value="Genomic_DNA"/>
</dbReference>
<protein>
    <submittedName>
        <fullName evidence="2">Uncharacterized protein</fullName>
    </submittedName>
</protein>
<dbReference type="STRING" id="1296120.A0A1B9H2Z0"/>
<feature type="region of interest" description="Disordered" evidence="1">
    <location>
        <begin position="427"/>
        <end position="631"/>
    </location>
</feature>
<evidence type="ECO:0000313" key="3">
    <source>
        <dbReference type="Proteomes" id="UP000092666"/>
    </source>
</evidence>
<feature type="compositionally biased region" description="Basic residues" evidence="1">
    <location>
        <begin position="591"/>
        <end position="601"/>
    </location>
</feature>
<dbReference type="Proteomes" id="UP000092666">
    <property type="component" value="Unassembled WGS sequence"/>
</dbReference>
<reference evidence="2 3" key="1">
    <citation type="submission" date="2013-07" db="EMBL/GenBank/DDBJ databases">
        <title>The Genome Sequence of Cryptococcus heveanensis BCC8398.</title>
        <authorList>
            <consortium name="The Broad Institute Genome Sequencing Platform"/>
            <person name="Cuomo C."/>
            <person name="Litvintseva A."/>
            <person name="Chen Y."/>
            <person name="Heitman J."/>
            <person name="Sun S."/>
            <person name="Springer D."/>
            <person name="Dromer F."/>
            <person name="Young S.K."/>
            <person name="Zeng Q."/>
            <person name="Gargeya S."/>
            <person name="Fitzgerald M."/>
            <person name="Abouelleil A."/>
            <person name="Alvarado L."/>
            <person name="Berlin A.M."/>
            <person name="Chapman S.B."/>
            <person name="Dewar J."/>
            <person name="Goldberg J."/>
            <person name="Griggs A."/>
            <person name="Gujja S."/>
            <person name="Hansen M."/>
            <person name="Howarth C."/>
            <person name="Imamovic A."/>
            <person name="Larimer J."/>
            <person name="McCowan C."/>
            <person name="Murphy C."/>
            <person name="Pearson M."/>
            <person name="Priest M."/>
            <person name="Roberts A."/>
            <person name="Saif S."/>
            <person name="Shea T."/>
            <person name="Sykes S."/>
            <person name="Wortman J."/>
            <person name="Nusbaum C."/>
            <person name="Birren B."/>
        </authorList>
    </citation>
    <scope>NUCLEOTIDE SEQUENCE [LARGE SCALE GENOMIC DNA]</scope>
    <source>
        <strain evidence="2 3">BCC8398</strain>
    </source>
</reference>
<organism evidence="2 3">
    <name type="scientific">Kwoniella heveanensis BCC8398</name>
    <dbReference type="NCBI Taxonomy" id="1296120"/>
    <lineage>
        <taxon>Eukaryota</taxon>
        <taxon>Fungi</taxon>
        <taxon>Dikarya</taxon>
        <taxon>Basidiomycota</taxon>
        <taxon>Agaricomycotina</taxon>
        <taxon>Tremellomycetes</taxon>
        <taxon>Tremellales</taxon>
        <taxon>Cryptococcaceae</taxon>
        <taxon>Kwoniella</taxon>
    </lineage>
</organism>
<keyword evidence="3" id="KW-1185">Reference proteome</keyword>
<proteinExistence type="predicted"/>
<dbReference type="AlphaFoldDB" id="A0A1B9H2Z0"/>
<evidence type="ECO:0000256" key="1">
    <source>
        <dbReference type="SAM" id="MobiDB-lite"/>
    </source>
</evidence>
<gene>
    <name evidence="2" type="ORF">I316_00768</name>
</gene>